<feature type="compositionally biased region" description="Basic and acidic residues" evidence="1">
    <location>
        <begin position="73"/>
        <end position="84"/>
    </location>
</feature>
<name>A0AAV7W3U8_PLEWA</name>
<organism evidence="2 3">
    <name type="scientific">Pleurodeles waltl</name>
    <name type="common">Iberian ribbed newt</name>
    <dbReference type="NCBI Taxonomy" id="8319"/>
    <lineage>
        <taxon>Eukaryota</taxon>
        <taxon>Metazoa</taxon>
        <taxon>Chordata</taxon>
        <taxon>Craniata</taxon>
        <taxon>Vertebrata</taxon>
        <taxon>Euteleostomi</taxon>
        <taxon>Amphibia</taxon>
        <taxon>Batrachia</taxon>
        <taxon>Caudata</taxon>
        <taxon>Salamandroidea</taxon>
        <taxon>Salamandridae</taxon>
        <taxon>Pleurodelinae</taxon>
        <taxon>Pleurodeles</taxon>
    </lineage>
</organism>
<accession>A0AAV7W3U8</accession>
<evidence type="ECO:0000313" key="3">
    <source>
        <dbReference type="Proteomes" id="UP001066276"/>
    </source>
</evidence>
<feature type="region of interest" description="Disordered" evidence="1">
    <location>
        <begin position="67"/>
        <end position="108"/>
    </location>
</feature>
<dbReference type="AlphaFoldDB" id="A0AAV7W3U8"/>
<evidence type="ECO:0000256" key="1">
    <source>
        <dbReference type="SAM" id="MobiDB-lite"/>
    </source>
</evidence>
<gene>
    <name evidence="2" type="ORF">NDU88_002182</name>
</gene>
<dbReference type="EMBL" id="JANPWB010000002">
    <property type="protein sequence ID" value="KAJ1206784.1"/>
    <property type="molecule type" value="Genomic_DNA"/>
</dbReference>
<keyword evidence="3" id="KW-1185">Reference proteome</keyword>
<dbReference type="Proteomes" id="UP001066276">
    <property type="component" value="Chromosome 1_2"/>
</dbReference>
<evidence type="ECO:0000313" key="2">
    <source>
        <dbReference type="EMBL" id="KAJ1206784.1"/>
    </source>
</evidence>
<proteinExistence type="predicted"/>
<sequence>MKPLPRPAQFEALAVWELVARQQQEMKFKRRMKRLEKSLAEARWGWEQKRWRAVTLQGIKLFPAISEGDEAEKEGSAKEDESGGRKKKRKSYVDQDDSDVEDRITQLL</sequence>
<comment type="caution">
    <text evidence="2">The sequence shown here is derived from an EMBL/GenBank/DDBJ whole genome shotgun (WGS) entry which is preliminary data.</text>
</comment>
<reference evidence="2" key="1">
    <citation type="journal article" date="2022" name="bioRxiv">
        <title>Sequencing and chromosome-scale assembly of the giantPleurodeles waltlgenome.</title>
        <authorList>
            <person name="Brown T."/>
            <person name="Elewa A."/>
            <person name="Iarovenko S."/>
            <person name="Subramanian E."/>
            <person name="Araus A.J."/>
            <person name="Petzold A."/>
            <person name="Susuki M."/>
            <person name="Suzuki K.-i.T."/>
            <person name="Hayashi T."/>
            <person name="Toyoda A."/>
            <person name="Oliveira C."/>
            <person name="Osipova E."/>
            <person name="Leigh N.D."/>
            <person name="Simon A."/>
            <person name="Yun M.H."/>
        </authorList>
    </citation>
    <scope>NUCLEOTIDE SEQUENCE</scope>
    <source>
        <strain evidence="2">20211129_DDA</strain>
        <tissue evidence="2">Liver</tissue>
    </source>
</reference>
<protein>
    <submittedName>
        <fullName evidence="2">Uncharacterized protein</fullName>
    </submittedName>
</protein>